<keyword evidence="3" id="KW-1185">Reference proteome</keyword>
<evidence type="ECO:0000313" key="3">
    <source>
        <dbReference type="Proteomes" id="UP001500979"/>
    </source>
</evidence>
<evidence type="ECO:0000313" key="2">
    <source>
        <dbReference type="EMBL" id="GAA2788794.1"/>
    </source>
</evidence>
<dbReference type="EMBL" id="BAAAUX010000011">
    <property type="protein sequence ID" value="GAA2788794.1"/>
    <property type="molecule type" value="Genomic_DNA"/>
</dbReference>
<dbReference type="InterPro" id="IPR002575">
    <property type="entry name" value="Aminoglycoside_PTrfase"/>
</dbReference>
<protein>
    <recommendedName>
        <fullName evidence="1">Aminoglycoside phosphotransferase domain-containing protein</fullName>
    </recommendedName>
</protein>
<dbReference type="Gene3D" id="3.90.1200.10">
    <property type="match status" value="1"/>
</dbReference>
<gene>
    <name evidence="2" type="ORF">GCM10010470_24300</name>
</gene>
<dbReference type="InterPro" id="IPR051678">
    <property type="entry name" value="AGP_Transferase"/>
</dbReference>
<evidence type="ECO:0000259" key="1">
    <source>
        <dbReference type="Pfam" id="PF01636"/>
    </source>
</evidence>
<name>A0ABN3VBH6_9PSEU</name>
<reference evidence="2 3" key="1">
    <citation type="journal article" date="2019" name="Int. J. Syst. Evol. Microbiol.">
        <title>The Global Catalogue of Microorganisms (GCM) 10K type strain sequencing project: providing services to taxonomists for standard genome sequencing and annotation.</title>
        <authorList>
            <consortium name="The Broad Institute Genomics Platform"/>
            <consortium name="The Broad Institute Genome Sequencing Center for Infectious Disease"/>
            <person name="Wu L."/>
            <person name="Ma J."/>
        </authorList>
    </citation>
    <scope>NUCLEOTIDE SEQUENCE [LARGE SCALE GENOMIC DNA]</scope>
    <source>
        <strain evidence="2 3">JCM 9383</strain>
    </source>
</reference>
<proteinExistence type="predicted"/>
<dbReference type="Pfam" id="PF01636">
    <property type="entry name" value="APH"/>
    <property type="match status" value="1"/>
</dbReference>
<dbReference type="RefSeq" id="WP_344679686.1">
    <property type="nucleotide sequence ID" value="NZ_BAAAUX010000011.1"/>
</dbReference>
<feature type="domain" description="Aminoglycoside phosphotransferase" evidence="1">
    <location>
        <begin position="29"/>
        <end position="240"/>
    </location>
</feature>
<sequence length="299" mass="32806">MPYAEIPFTDAARDALAAHWALDGSQPAERLHGGEESTAYAIGEHVVRLGPRWRTSAEAEWCHGIALRAAASVPEAVAPVATRDGATVVRVDGRPMSVWPLVAGSWPDDESRLAEQAATLLARLHLAFAAMTPEPRPVPSFLEYGLEREAPPPPEPALVDPELDRWLASFHRTHRRRQVVHGDFYSGNTLATGGRLTAVLDWDEACVVAPEAEVAVAALEWAPEFGNDPAELRPFLRHYAEAGGPAGLLDDVALAQFIRHRIRREAAAFHLQRERGTVHDADDIDYHEERLATFAALRP</sequence>
<organism evidence="2 3">
    <name type="scientific">Saccharopolyspora taberi</name>
    <dbReference type="NCBI Taxonomy" id="60895"/>
    <lineage>
        <taxon>Bacteria</taxon>
        <taxon>Bacillati</taxon>
        <taxon>Actinomycetota</taxon>
        <taxon>Actinomycetes</taxon>
        <taxon>Pseudonocardiales</taxon>
        <taxon>Pseudonocardiaceae</taxon>
        <taxon>Saccharopolyspora</taxon>
    </lineage>
</organism>
<dbReference type="PANTHER" id="PTHR21310">
    <property type="entry name" value="AMINOGLYCOSIDE PHOSPHOTRANSFERASE-RELATED-RELATED"/>
    <property type="match status" value="1"/>
</dbReference>
<accession>A0ABN3VBH6</accession>
<dbReference type="InterPro" id="IPR011009">
    <property type="entry name" value="Kinase-like_dom_sf"/>
</dbReference>
<dbReference type="SUPFAM" id="SSF56112">
    <property type="entry name" value="Protein kinase-like (PK-like)"/>
    <property type="match status" value="1"/>
</dbReference>
<comment type="caution">
    <text evidence="2">The sequence shown here is derived from an EMBL/GenBank/DDBJ whole genome shotgun (WGS) entry which is preliminary data.</text>
</comment>
<dbReference type="Proteomes" id="UP001500979">
    <property type="component" value="Unassembled WGS sequence"/>
</dbReference>